<gene>
    <name evidence="1" type="ORF">MU1_49980</name>
</gene>
<organism evidence="1 2">
    <name type="scientific">Paenibacillus glycanilyticus</name>
    <dbReference type="NCBI Taxonomy" id="126569"/>
    <lineage>
        <taxon>Bacteria</taxon>
        <taxon>Bacillati</taxon>
        <taxon>Bacillota</taxon>
        <taxon>Bacilli</taxon>
        <taxon>Bacillales</taxon>
        <taxon>Paenibacillaceae</taxon>
        <taxon>Paenibacillus</taxon>
    </lineage>
</organism>
<evidence type="ECO:0008006" key="3">
    <source>
        <dbReference type="Google" id="ProtNLM"/>
    </source>
</evidence>
<comment type="caution">
    <text evidence="1">The sequence shown here is derived from an EMBL/GenBank/DDBJ whole genome shotgun (WGS) entry which is preliminary data.</text>
</comment>
<accession>A0ABQ6GM23</accession>
<sequence length="74" mass="8265">MYIMGLAHSIYLRENPTHWLESTRMTFLNPLLSESVASFEFESSNEAIHVKVVGDDGMLIASGCFTARGDLDIE</sequence>
<dbReference type="Proteomes" id="UP001157114">
    <property type="component" value="Unassembled WGS sequence"/>
</dbReference>
<protein>
    <recommendedName>
        <fullName evidence="3">Dehydrogenase (DH) domain-containing protein</fullName>
    </recommendedName>
</protein>
<keyword evidence="2" id="KW-1185">Reference proteome</keyword>
<name>A0ABQ6GM23_9BACL</name>
<evidence type="ECO:0000313" key="1">
    <source>
        <dbReference type="EMBL" id="GLX70652.1"/>
    </source>
</evidence>
<proteinExistence type="predicted"/>
<dbReference type="EMBL" id="BSSQ01000019">
    <property type="protein sequence ID" value="GLX70652.1"/>
    <property type="molecule type" value="Genomic_DNA"/>
</dbReference>
<reference evidence="1 2" key="1">
    <citation type="submission" date="2023-03" db="EMBL/GenBank/DDBJ databases">
        <title>Draft genome sequence of the bacteria which degrade cell wall of Tricholomamatutake.</title>
        <authorList>
            <person name="Konishi Y."/>
            <person name="Fukuta Y."/>
            <person name="Shirasaka N."/>
        </authorList>
    </citation>
    <scope>NUCLEOTIDE SEQUENCE [LARGE SCALE GENOMIC DNA]</scope>
    <source>
        <strain evidence="2">mu1</strain>
    </source>
</reference>
<evidence type="ECO:0000313" key="2">
    <source>
        <dbReference type="Proteomes" id="UP001157114"/>
    </source>
</evidence>